<reference evidence="1 2" key="1">
    <citation type="submission" date="2020-10" db="EMBL/GenBank/DDBJ databases">
        <title>Campylobacter and Helicobacter PacBio genomes.</title>
        <authorList>
            <person name="Lane C."/>
        </authorList>
    </citation>
    <scope>NUCLEOTIDE SEQUENCE [LARGE SCALE GENOMIC DNA]</scope>
    <source>
        <strain evidence="1 2">2016D-0077</strain>
    </source>
</reference>
<evidence type="ECO:0000313" key="2">
    <source>
        <dbReference type="Proteomes" id="UP000594749"/>
    </source>
</evidence>
<protein>
    <submittedName>
        <fullName evidence="1">C_GCAxxG_C_C family protein</fullName>
    </submittedName>
</protein>
<organism evidence="1 2">
    <name type="scientific">Campylobacter corcagiensis</name>
    <dbReference type="NCBI Taxonomy" id="1448857"/>
    <lineage>
        <taxon>Bacteria</taxon>
        <taxon>Pseudomonadati</taxon>
        <taxon>Campylobacterota</taxon>
        <taxon>Epsilonproteobacteria</taxon>
        <taxon>Campylobacterales</taxon>
        <taxon>Campylobacteraceae</taxon>
        <taxon>Campylobacter</taxon>
    </lineage>
</organism>
<accession>A0A7M1LES7</accession>
<proteinExistence type="predicted"/>
<dbReference type="Proteomes" id="UP000594749">
    <property type="component" value="Chromosome"/>
</dbReference>
<keyword evidence="2" id="KW-1185">Reference proteome</keyword>
<evidence type="ECO:0000313" key="1">
    <source>
        <dbReference type="EMBL" id="QOQ87082.1"/>
    </source>
</evidence>
<sequence length="129" mass="14493">MTDIKAKSDFKSGKNCTQIVLDECCSDIISKKMSKELSSCFAGGMCAGKICGAVTGAYMVLGLKNRPELKNEFDREFLKEFKSLECKEILGFDLSKDDELKQIQKQDLFMKICHKTVKFAVDFLKKNGV</sequence>
<gene>
    <name evidence="1" type="ORF">IMC76_07675</name>
</gene>
<dbReference type="InterPro" id="IPR010181">
    <property type="entry name" value="CGCAxxGCC_motif"/>
</dbReference>
<dbReference type="EMBL" id="CP063078">
    <property type="protein sequence ID" value="QOQ87082.1"/>
    <property type="molecule type" value="Genomic_DNA"/>
</dbReference>
<dbReference type="OrthoDB" id="9791535at2"/>
<dbReference type="AlphaFoldDB" id="A0A7M1LES7"/>
<dbReference type="RefSeq" id="WP_025803438.1">
    <property type="nucleotide sequence ID" value="NZ_CP053842.1"/>
</dbReference>
<name>A0A7M1LES7_9BACT</name>
<dbReference type="Pfam" id="PF09719">
    <property type="entry name" value="C_GCAxxG_C_C"/>
    <property type="match status" value="1"/>
</dbReference>